<dbReference type="AlphaFoldDB" id="A0A195E5L6"/>
<feature type="compositionally biased region" description="Basic and acidic residues" evidence="1">
    <location>
        <begin position="23"/>
        <end position="48"/>
    </location>
</feature>
<reference evidence="2 3" key="1">
    <citation type="submission" date="2015-09" db="EMBL/GenBank/DDBJ databases">
        <title>Trachymyrmex cornetzi WGS genome.</title>
        <authorList>
            <person name="Nygaard S."/>
            <person name="Hu H."/>
            <person name="Boomsma J."/>
            <person name="Zhang G."/>
        </authorList>
    </citation>
    <scope>NUCLEOTIDE SEQUENCE [LARGE SCALE GENOMIC DNA]</scope>
    <source>
        <strain evidence="2">Tcor2-1</strain>
        <tissue evidence="2">Whole body</tissue>
    </source>
</reference>
<name>A0A195E5L6_9HYME</name>
<dbReference type="EMBL" id="KQ979608">
    <property type="protein sequence ID" value="KYN20485.1"/>
    <property type="molecule type" value="Genomic_DNA"/>
</dbReference>
<organism evidence="2 3">
    <name type="scientific">Trachymyrmex cornetzi</name>
    <dbReference type="NCBI Taxonomy" id="471704"/>
    <lineage>
        <taxon>Eukaryota</taxon>
        <taxon>Metazoa</taxon>
        <taxon>Ecdysozoa</taxon>
        <taxon>Arthropoda</taxon>
        <taxon>Hexapoda</taxon>
        <taxon>Insecta</taxon>
        <taxon>Pterygota</taxon>
        <taxon>Neoptera</taxon>
        <taxon>Endopterygota</taxon>
        <taxon>Hymenoptera</taxon>
        <taxon>Apocrita</taxon>
        <taxon>Aculeata</taxon>
        <taxon>Formicoidea</taxon>
        <taxon>Formicidae</taxon>
        <taxon>Myrmicinae</taxon>
        <taxon>Trachymyrmex</taxon>
    </lineage>
</organism>
<sequence length="112" mass="12786">MPGRSGDVRPTNLSTSFSREKKRKEETRAREKREQDLRQKRKKQDRESAMALTLPPTFAAEIREIVLGVFLSVGRNDDNYDRSDRASHYLSCGTYDAVLAKGYNTPAPRLVL</sequence>
<evidence type="ECO:0000313" key="2">
    <source>
        <dbReference type="EMBL" id="KYN20485.1"/>
    </source>
</evidence>
<dbReference type="Proteomes" id="UP000078492">
    <property type="component" value="Unassembled WGS sequence"/>
</dbReference>
<proteinExistence type="predicted"/>
<gene>
    <name evidence="2" type="ORF">ALC57_07391</name>
</gene>
<keyword evidence="3" id="KW-1185">Reference proteome</keyword>
<protein>
    <submittedName>
        <fullName evidence="2">Uncharacterized protein</fullName>
    </submittedName>
</protein>
<feature type="region of interest" description="Disordered" evidence="1">
    <location>
        <begin position="1"/>
        <end position="49"/>
    </location>
</feature>
<evidence type="ECO:0000313" key="3">
    <source>
        <dbReference type="Proteomes" id="UP000078492"/>
    </source>
</evidence>
<evidence type="ECO:0000256" key="1">
    <source>
        <dbReference type="SAM" id="MobiDB-lite"/>
    </source>
</evidence>
<accession>A0A195E5L6</accession>